<dbReference type="RefSeq" id="WP_209703962.1">
    <property type="nucleotide sequence ID" value="NZ_JAFIDA010000001.1"/>
</dbReference>
<dbReference type="Proteomes" id="UP000675163">
    <property type="component" value="Unassembled WGS sequence"/>
</dbReference>
<feature type="region of interest" description="Disordered" evidence="1">
    <location>
        <begin position="46"/>
        <end position="66"/>
    </location>
</feature>
<evidence type="ECO:0000256" key="1">
    <source>
        <dbReference type="SAM" id="MobiDB-lite"/>
    </source>
</evidence>
<evidence type="ECO:0000256" key="2">
    <source>
        <dbReference type="SAM" id="Phobius"/>
    </source>
</evidence>
<organism evidence="3 4">
    <name type="scientific">Leucobacter exalbidus</name>
    <dbReference type="NCBI Taxonomy" id="662960"/>
    <lineage>
        <taxon>Bacteria</taxon>
        <taxon>Bacillati</taxon>
        <taxon>Actinomycetota</taxon>
        <taxon>Actinomycetes</taxon>
        <taxon>Micrococcales</taxon>
        <taxon>Microbacteriaceae</taxon>
        <taxon>Leucobacter</taxon>
    </lineage>
</organism>
<keyword evidence="2" id="KW-0812">Transmembrane</keyword>
<proteinExistence type="predicted"/>
<name>A0A940T2I6_9MICO</name>
<sequence length="66" mass="6482">MQSVGAGLGPGLGSWMLLVLVGGAWAGFMALAVLAAVLVWGAHATAGSRGGARSHEAALGNDVRLP</sequence>
<evidence type="ECO:0000313" key="4">
    <source>
        <dbReference type="Proteomes" id="UP000675163"/>
    </source>
</evidence>
<feature type="transmembrane region" description="Helical" evidence="2">
    <location>
        <begin position="12"/>
        <end position="40"/>
    </location>
</feature>
<dbReference type="EMBL" id="JAFIDA010000001">
    <property type="protein sequence ID" value="MBP1324843.1"/>
    <property type="molecule type" value="Genomic_DNA"/>
</dbReference>
<evidence type="ECO:0000313" key="3">
    <source>
        <dbReference type="EMBL" id="MBP1324843.1"/>
    </source>
</evidence>
<accession>A0A940T2I6</accession>
<reference evidence="3" key="1">
    <citation type="submission" date="2021-02" db="EMBL/GenBank/DDBJ databases">
        <title>Sequencing the genomes of 1000 actinobacteria strains.</title>
        <authorList>
            <person name="Klenk H.-P."/>
        </authorList>
    </citation>
    <scope>NUCLEOTIDE SEQUENCE</scope>
    <source>
        <strain evidence="3">DSM 22850</strain>
    </source>
</reference>
<comment type="caution">
    <text evidence="3">The sequence shown here is derived from an EMBL/GenBank/DDBJ whole genome shotgun (WGS) entry which is preliminary data.</text>
</comment>
<protein>
    <submittedName>
        <fullName evidence="3">Uncharacterized protein</fullName>
    </submittedName>
</protein>
<keyword evidence="2" id="KW-1133">Transmembrane helix</keyword>
<gene>
    <name evidence="3" type="ORF">JOF28_000075</name>
</gene>
<keyword evidence="2" id="KW-0472">Membrane</keyword>
<keyword evidence="4" id="KW-1185">Reference proteome</keyword>
<dbReference type="AlphaFoldDB" id="A0A940T2I6"/>